<organism evidence="9 10">
    <name type="scientific">Frankliniella fusca</name>
    <dbReference type="NCBI Taxonomy" id="407009"/>
    <lineage>
        <taxon>Eukaryota</taxon>
        <taxon>Metazoa</taxon>
        <taxon>Ecdysozoa</taxon>
        <taxon>Arthropoda</taxon>
        <taxon>Hexapoda</taxon>
        <taxon>Insecta</taxon>
        <taxon>Pterygota</taxon>
        <taxon>Neoptera</taxon>
        <taxon>Paraneoptera</taxon>
        <taxon>Thysanoptera</taxon>
        <taxon>Terebrantia</taxon>
        <taxon>Thripoidea</taxon>
        <taxon>Thripidae</taxon>
        <taxon>Frankliniella</taxon>
    </lineage>
</organism>
<dbReference type="AlphaFoldDB" id="A0AAE1HR21"/>
<dbReference type="PANTHER" id="PTHR46144">
    <property type="entry name" value="ZINC FINGER PROTEIN 385B-LIKE"/>
    <property type="match status" value="1"/>
</dbReference>
<feature type="domain" description="C2H2-type" evidence="8">
    <location>
        <begin position="358"/>
        <end position="380"/>
    </location>
</feature>
<dbReference type="EMBL" id="JAHWGI010001240">
    <property type="protein sequence ID" value="KAK3925828.1"/>
    <property type="molecule type" value="Genomic_DNA"/>
</dbReference>
<feature type="compositionally biased region" description="Basic and acidic residues" evidence="7">
    <location>
        <begin position="36"/>
        <end position="47"/>
    </location>
</feature>
<evidence type="ECO:0000256" key="7">
    <source>
        <dbReference type="SAM" id="MobiDB-lite"/>
    </source>
</evidence>
<keyword evidence="6" id="KW-0539">Nucleus</keyword>
<feature type="region of interest" description="Disordered" evidence="7">
    <location>
        <begin position="92"/>
        <end position="113"/>
    </location>
</feature>
<dbReference type="GO" id="GO:0008270">
    <property type="term" value="F:zinc ion binding"/>
    <property type="evidence" value="ECO:0007669"/>
    <property type="project" value="UniProtKB-KW"/>
</dbReference>
<dbReference type="InterPro" id="IPR051868">
    <property type="entry name" value="ZN346_ZMAT4"/>
</dbReference>
<dbReference type="SUPFAM" id="SSF57667">
    <property type="entry name" value="beta-beta-alpha zinc fingers"/>
    <property type="match status" value="3"/>
</dbReference>
<keyword evidence="3" id="KW-0677">Repeat</keyword>
<evidence type="ECO:0000256" key="6">
    <source>
        <dbReference type="ARBA" id="ARBA00023242"/>
    </source>
</evidence>
<dbReference type="GO" id="GO:0003676">
    <property type="term" value="F:nucleic acid binding"/>
    <property type="evidence" value="ECO:0007669"/>
    <property type="project" value="InterPro"/>
</dbReference>
<feature type="compositionally biased region" description="Low complexity" evidence="7">
    <location>
        <begin position="92"/>
        <end position="103"/>
    </location>
</feature>
<feature type="compositionally biased region" description="Polar residues" evidence="7">
    <location>
        <begin position="180"/>
        <end position="198"/>
    </location>
</feature>
<accession>A0AAE1HR21</accession>
<feature type="compositionally biased region" description="Low complexity" evidence="7">
    <location>
        <begin position="762"/>
        <end position="772"/>
    </location>
</feature>
<feature type="domain" description="C2H2-type" evidence="8">
    <location>
        <begin position="240"/>
        <end position="262"/>
    </location>
</feature>
<gene>
    <name evidence="9" type="ORF">KUF71_014077</name>
</gene>
<comment type="subcellular location">
    <subcellularLocation>
        <location evidence="1">Nucleus</location>
    </subcellularLocation>
</comment>
<proteinExistence type="predicted"/>
<keyword evidence="5" id="KW-0862">Zinc</keyword>
<reference evidence="9" key="1">
    <citation type="submission" date="2021-07" db="EMBL/GenBank/DDBJ databases">
        <authorList>
            <person name="Catto M.A."/>
            <person name="Jacobson A."/>
            <person name="Kennedy G."/>
            <person name="Labadie P."/>
            <person name="Hunt B.G."/>
            <person name="Srinivasan R."/>
        </authorList>
    </citation>
    <scope>NUCLEOTIDE SEQUENCE</scope>
    <source>
        <strain evidence="9">PL_HMW_Pooled</strain>
        <tissue evidence="9">Head</tissue>
    </source>
</reference>
<sequence length="822" mass="88770">MRQTRRSRSAATPHKDEAPPQTEEAKETVKANLETVFEKEGDARDDAGAAVSAVNESSSATLPSESEVSLQDETKLLEETVCNSADIQSEVVGSTPSVGSSSPLKTAAAPKMGQTPLKNSEVIELNCKVCNCSFTNYQEHMNSEAHKSKISHSSPKTDGSNSDKTPTPIQAQKRAGDQALDSTPSAKRMKNQNQTAQNASDKFRCDVCNASMAKQQDYDLHMNGKRHLLNVTRAQGKAYCDICKLFFNTVTDLNDHTDSQLHKTNVANRKTDKEPFDCKVCNITVQGKRQYEQHLSSKRHKRSLANPTAAKKPTAAPPSAAAATTAAPPATAGAASATVNGKSESNTAESQKKWLYICNACNYGCNQDQQFSSHMNLADHKAAVIDMKKKGLVKDQVASKPTPVKAPAPKPAPANNATQNVRKFPHNNAAVGPRNFAGPQGAGNRPQNFANKPGPNQGPVTKVTYNVVPGNMSAGGQTGVPPKQGPVKRDGPQANRKGPLGGPGGPAVGAPVGPNKPTPLNKPIMINKPPMTGRPNPRFGGPGENQQNKFTPSAQPLKLAFQKMPFEGPGNFGSHAFGNVGDANNAGGNFGNYGPRQTGNFGANLRNDNINQTSDVRGDFRGNMRDDYRSDIRDLRDLRNIEMGMDNRGDSNFRSGYYRDMPVDSARDNRSDYSNFRGGDMSIDVRSDMRSGLAADARGDMRGITRNDLGADIRSYNSDMRDMRTDSRNDFMRDRNTNYGGVSSFGQQNYRGNDDYRSDNYSRGSQLSSQASSGGGYSSGMMSSSRYDSSFLDRNSSSVYNNQYAGQSRGMGFMGDMTLNGR</sequence>
<dbReference type="PANTHER" id="PTHR46144:SF6">
    <property type="entry name" value="C2H2-TYPE DOMAIN-CONTAINING PROTEIN"/>
    <property type="match status" value="1"/>
</dbReference>
<dbReference type="Proteomes" id="UP001219518">
    <property type="component" value="Unassembled WGS sequence"/>
</dbReference>
<feature type="region of interest" description="Disordered" evidence="7">
    <location>
        <begin position="291"/>
        <end position="328"/>
    </location>
</feature>
<dbReference type="Gene3D" id="3.30.160.60">
    <property type="entry name" value="Classic Zinc Finger"/>
    <property type="match status" value="2"/>
</dbReference>
<feature type="region of interest" description="Disordered" evidence="7">
    <location>
        <begin position="398"/>
        <end position="514"/>
    </location>
</feature>
<keyword evidence="2" id="KW-0479">Metal-binding</keyword>
<name>A0AAE1HR21_9NEOP</name>
<feature type="region of interest" description="Disordered" evidence="7">
    <location>
        <begin position="1"/>
        <end position="69"/>
    </location>
</feature>
<evidence type="ECO:0000259" key="8">
    <source>
        <dbReference type="PROSITE" id="PS00028"/>
    </source>
</evidence>
<keyword evidence="10" id="KW-1185">Reference proteome</keyword>
<dbReference type="SMART" id="SM00355">
    <property type="entry name" value="ZnF_C2H2"/>
    <property type="match status" value="5"/>
</dbReference>
<feature type="compositionally biased region" description="Basic and acidic residues" evidence="7">
    <location>
        <begin position="13"/>
        <end position="29"/>
    </location>
</feature>
<dbReference type="InterPro" id="IPR013087">
    <property type="entry name" value="Znf_C2H2_type"/>
</dbReference>
<evidence type="ECO:0000256" key="5">
    <source>
        <dbReference type="ARBA" id="ARBA00022833"/>
    </source>
</evidence>
<evidence type="ECO:0000313" key="10">
    <source>
        <dbReference type="Proteomes" id="UP001219518"/>
    </source>
</evidence>
<protein>
    <submittedName>
        <fullName evidence="9">Zinc finger protein 346</fullName>
    </submittedName>
</protein>
<feature type="region of interest" description="Disordered" evidence="7">
    <location>
        <begin position="143"/>
        <end position="198"/>
    </location>
</feature>
<dbReference type="SMART" id="SM00451">
    <property type="entry name" value="ZnF_U1"/>
    <property type="match status" value="5"/>
</dbReference>
<evidence type="ECO:0000256" key="3">
    <source>
        <dbReference type="ARBA" id="ARBA00022737"/>
    </source>
</evidence>
<feature type="compositionally biased region" description="Low complexity" evidence="7">
    <location>
        <begin position="307"/>
        <end position="328"/>
    </location>
</feature>
<feature type="compositionally biased region" description="Polar residues" evidence="7">
    <location>
        <begin position="737"/>
        <end position="751"/>
    </location>
</feature>
<feature type="compositionally biased region" description="Polar residues" evidence="7">
    <location>
        <begin position="151"/>
        <end position="170"/>
    </location>
</feature>
<reference evidence="9" key="2">
    <citation type="journal article" date="2023" name="BMC Genomics">
        <title>Pest status, molecular evolution, and epigenetic factors derived from the genome assembly of Frankliniella fusca, a thysanopteran phytovirus vector.</title>
        <authorList>
            <person name="Catto M.A."/>
            <person name="Labadie P.E."/>
            <person name="Jacobson A.L."/>
            <person name="Kennedy G.G."/>
            <person name="Srinivasan R."/>
            <person name="Hunt B.G."/>
        </authorList>
    </citation>
    <scope>NUCLEOTIDE SEQUENCE</scope>
    <source>
        <strain evidence="9">PL_HMW_Pooled</strain>
    </source>
</reference>
<evidence type="ECO:0000256" key="4">
    <source>
        <dbReference type="ARBA" id="ARBA00022771"/>
    </source>
</evidence>
<evidence type="ECO:0000313" key="9">
    <source>
        <dbReference type="EMBL" id="KAK3925828.1"/>
    </source>
</evidence>
<dbReference type="InterPro" id="IPR036236">
    <property type="entry name" value="Znf_C2H2_sf"/>
</dbReference>
<evidence type="ECO:0000256" key="1">
    <source>
        <dbReference type="ARBA" id="ARBA00004123"/>
    </source>
</evidence>
<feature type="compositionally biased region" description="Low complexity" evidence="7">
    <location>
        <begin position="48"/>
        <end position="60"/>
    </location>
</feature>
<feature type="domain" description="C2H2-type" evidence="8">
    <location>
        <begin position="205"/>
        <end position="227"/>
    </location>
</feature>
<feature type="compositionally biased region" description="Basic and acidic residues" evidence="7">
    <location>
        <begin position="720"/>
        <end position="736"/>
    </location>
</feature>
<dbReference type="GO" id="GO:0005634">
    <property type="term" value="C:nucleus"/>
    <property type="evidence" value="ECO:0007669"/>
    <property type="project" value="UniProtKB-SubCell"/>
</dbReference>
<feature type="region of interest" description="Disordered" evidence="7">
    <location>
        <begin position="720"/>
        <end position="780"/>
    </location>
</feature>
<evidence type="ECO:0000256" key="2">
    <source>
        <dbReference type="ARBA" id="ARBA00022723"/>
    </source>
</evidence>
<keyword evidence="4" id="KW-0863">Zinc-finger</keyword>
<dbReference type="PROSITE" id="PS00028">
    <property type="entry name" value="ZINC_FINGER_C2H2_1"/>
    <property type="match status" value="3"/>
</dbReference>
<comment type="caution">
    <text evidence="9">The sequence shown here is derived from an EMBL/GenBank/DDBJ whole genome shotgun (WGS) entry which is preliminary data.</text>
</comment>
<dbReference type="Pfam" id="PF12874">
    <property type="entry name" value="zf-met"/>
    <property type="match status" value="3"/>
</dbReference>
<dbReference type="InterPro" id="IPR003604">
    <property type="entry name" value="Matrin/U1-like-C_Znf_C2H2"/>
</dbReference>